<organism evidence="2 3">
    <name type="scientific">Thalictrum thalictroides</name>
    <name type="common">Rue-anemone</name>
    <name type="synonym">Anemone thalictroides</name>
    <dbReference type="NCBI Taxonomy" id="46969"/>
    <lineage>
        <taxon>Eukaryota</taxon>
        <taxon>Viridiplantae</taxon>
        <taxon>Streptophyta</taxon>
        <taxon>Embryophyta</taxon>
        <taxon>Tracheophyta</taxon>
        <taxon>Spermatophyta</taxon>
        <taxon>Magnoliopsida</taxon>
        <taxon>Ranunculales</taxon>
        <taxon>Ranunculaceae</taxon>
        <taxon>Thalictroideae</taxon>
        <taxon>Thalictrum</taxon>
    </lineage>
</organism>
<sequence length="166" mass="18267">MGMKDTGNHFSSQAFFFVGSVPKMGHSLEFCRKKNPSLQKEATKNRAPTVNRTNRITQQPRNLQATANTKPHEGVYKATGKIFTEIPTISTFEQGQQVDETQPMVTPTGKQVEDIQPMPTAQSPATKSQPSSTPNPPLCTANPFAVLGTLEEEDLQIIQHFDAHST</sequence>
<gene>
    <name evidence="2" type="ORF">FRX31_035023</name>
</gene>
<feature type="compositionally biased region" description="Polar residues" evidence="1">
    <location>
        <begin position="95"/>
        <end position="109"/>
    </location>
</feature>
<feature type="region of interest" description="Disordered" evidence="1">
    <location>
        <begin position="95"/>
        <end position="137"/>
    </location>
</feature>
<proteinExistence type="predicted"/>
<accession>A0A7J6US37</accession>
<dbReference type="EMBL" id="JABWDY010044118">
    <property type="protein sequence ID" value="KAF5175393.1"/>
    <property type="molecule type" value="Genomic_DNA"/>
</dbReference>
<keyword evidence="3" id="KW-1185">Reference proteome</keyword>
<evidence type="ECO:0000313" key="2">
    <source>
        <dbReference type="EMBL" id="KAF5175393.1"/>
    </source>
</evidence>
<evidence type="ECO:0000256" key="1">
    <source>
        <dbReference type="SAM" id="MobiDB-lite"/>
    </source>
</evidence>
<feature type="compositionally biased region" description="Polar residues" evidence="1">
    <location>
        <begin position="119"/>
        <end position="132"/>
    </location>
</feature>
<protein>
    <submittedName>
        <fullName evidence="2">Uncharacterized protein</fullName>
    </submittedName>
</protein>
<reference evidence="2 3" key="1">
    <citation type="submission" date="2020-06" db="EMBL/GenBank/DDBJ databases">
        <title>Transcriptomic and genomic resources for Thalictrum thalictroides and T. hernandezii: Facilitating candidate gene discovery in an emerging model plant lineage.</title>
        <authorList>
            <person name="Arias T."/>
            <person name="Riano-Pachon D.M."/>
            <person name="Di Stilio V.S."/>
        </authorList>
    </citation>
    <scope>NUCLEOTIDE SEQUENCE [LARGE SCALE GENOMIC DNA]</scope>
    <source>
        <strain evidence="3">cv. WT478/WT964</strain>
        <tissue evidence="2">Leaves</tissue>
    </source>
</reference>
<name>A0A7J6US37_THATH</name>
<dbReference type="AlphaFoldDB" id="A0A7J6US37"/>
<comment type="caution">
    <text evidence="2">The sequence shown here is derived from an EMBL/GenBank/DDBJ whole genome shotgun (WGS) entry which is preliminary data.</text>
</comment>
<evidence type="ECO:0000313" key="3">
    <source>
        <dbReference type="Proteomes" id="UP000554482"/>
    </source>
</evidence>
<dbReference type="Proteomes" id="UP000554482">
    <property type="component" value="Unassembled WGS sequence"/>
</dbReference>